<dbReference type="Pfam" id="PF00392">
    <property type="entry name" value="GntR"/>
    <property type="match status" value="1"/>
</dbReference>
<keyword evidence="6" id="KW-1185">Reference proteome</keyword>
<dbReference type="InterPro" id="IPR011663">
    <property type="entry name" value="UTRA"/>
</dbReference>
<evidence type="ECO:0000256" key="1">
    <source>
        <dbReference type="ARBA" id="ARBA00023015"/>
    </source>
</evidence>
<dbReference type="InterPro" id="IPR000524">
    <property type="entry name" value="Tscrpt_reg_HTH_GntR"/>
</dbReference>
<evidence type="ECO:0000313" key="6">
    <source>
        <dbReference type="Proteomes" id="UP000037178"/>
    </source>
</evidence>
<protein>
    <submittedName>
        <fullName evidence="5">Transcriptional regulator, GntR family</fullName>
    </submittedName>
</protein>
<evidence type="ECO:0000259" key="4">
    <source>
        <dbReference type="PROSITE" id="PS50949"/>
    </source>
</evidence>
<dbReference type="SUPFAM" id="SSF46785">
    <property type="entry name" value="Winged helix' DNA-binding domain"/>
    <property type="match status" value="1"/>
</dbReference>
<reference evidence="5 6" key="1">
    <citation type="submission" date="2015-06" db="EMBL/GenBank/DDBJ databases">
        <title>Draft genome sequence of an Alphaproteobacteria species associated to the Mediterranean sponge Oscarella lobularis.</title>
        <authorList>
            <person name="Jourda C."/>
            <person name="Santini S."/>
            <person name="Claverie J.-M."/>
        </authorList>
    </citation>
    <scope>NUCLEOTIDE SEQUENCE [LARGE SCALE GENOMIC DNA]</scope>
    <source>
        <strain evidence="5">IGS</strain>
    </source>
</reference>
<gene>
    <name evidence="5" type="ORF">AIOL_004109</name>
</gene>
<dbReference type="PROSITE" id="PS50949">
    <property type="entry name" value="HTH_GNTR"/>
    <property type="match status" value="1"/>
</dbReference>
<dbReference type="PATRIC" id="fig|1675527.3.peg.4308"/>
<dbReference type="AlphaFoldDB" id="A0A0J9H067"/>
<evidence type="ECO:0000256" key="3">
    <source>
        <dbReference type="ARBA" id="ARBA00023163"/>
    </source>
</evidence>
<dbReference type="GO" id="GO:0003677">
    <property type="term" value="F:DNA binding"/>
    <property type="evidence" value="ECO:0007669"/>
    <property type="project" value="UniProtKB-KW"/>
</dbReference>
<dbReference type="EMBL" id="LFTY01000002">
    <property type="protein sequence ID" value="KMW59128.1"/>
    <property type="molecule type" value="Genomic_DNA"/>
</dbReference>
<dbReference type="RefSeq" id="WP_160314536.1">
    <property type="nucleotide sequence ID" value="NZ_LFTY01000002.1"/>
</dbReference>
<accession>A0A0J9H067</accession>
<keyword evidence="1" id="KW-0805">Transcription regulation</keyword>
<dbReference type="SMART" id="SM00345">
    <property type="entry name" value="HTH_GNTR"/>
    <property type="match status" value="1"/>
</dbReference>
<dbReference type="InterPro" id="IPR028978">
    <property type="entry name" value="Chorismate_lyase_/UTRA_dom_sf"/>
</dbReference>
<dbReference type="SUPFAM" id="SSF64288">
    <property type="entry name" value="Chorismate lyase-like"/>
    <property type="match status" value="1"/>
</dbReference>
<dbReference type="Pfam" id="PF07702">
    <property type="entry name" value="UTRA"/>
    <property type="match status" value="1"/>
</dbReference>
<dbReference type="Gene3D" id="3.40.1410.10">
    <property type="entry name" value="Chorismate lyase-like"/>
    <property type="match status" value="1"/>
</dbReference>
<dbReference type="PRINTS" id="PR00035">
    <property type="entry name" value="HTHGNTR"/>
</dbReference>
<dbReference type="GO" id="GO:0045892">
    <property type="term" value="P:negative regulation of DNA-templated transcription"/>
    <property type="evidence" value="ECO:0007669"/>
    <property type="project" value="TreeGrafter"/>
</dbReference>
<dbReference type="Proteomes" id="UP000037178">
    <property type="component" value="Unassembled WGS sequence"/>
</dbReference>
<dbReference type="SMART" id="SM00866">
    <property type="entry name" value="UTRA"/>
    <property type="match status" value="1"/>
</dbReference>
<organism evidence="5 6">
    <name type="scientific">Candidatus Rhodobacter oscarellae</name>
    <dbReference type="NCBI Taxonomy" id="1675527"/>
    <lineage>
        <taxon>Bacteria</taxon>
        <taxon>Pseudomonadati</taxon>
        <taxon>Pseudomonadota</taxon>
        <taxon>Alphaproteobacteria</taxon>
        <taxon>Rhodobacterales</taxon>
        <taxon>Rhodobacter group</taxon>
        <taxon>Rhodobacter</taxon>
    </lineage>
</organism>
<feature type="domain" description="HTH gntR-type" evidence="4">
    <location>
        <begin position="11"/>
        <end position="79"/>
    </location>
</feature>
<comment type="caution">
    <text evidence="5">The sequence shown here is derived from an EMBL/GenBank/DDBJ whole genome shotgun (WGS) entry which is preliminary data.</text>
</comment>
<dbReference type="InterPro" id="IPR050679">
    <property type="entry name" value="Bact_HTH_transcr_reg"/>
</dbReference>
<sequence>MKLQAMKRAAVPLHAEVAEVLRHQIMSGELPAGAKLPALRELTDQLGVARMTVVQAMNTLEDEGLIEKHSGKGTFVKQVKRPARHTLQMKADISQIYTMVDQLEVSVRQGDAIIEKDANGRYFRSMRRIHARSGKPFCQVEIKLDDQVFDRAPERFAQEIVVSVLKDLGVTVHKARQKVTISYADFVMAQALGVKVNSAVFRVLREFLDADGALIYSAVLSYPGDLLELEMEFLTEEA</sequence>
<dbReference type="PANTHER" id="PTHR44846:SF17">
    <property type="entry name" value="GNTR-FAMILY TRANSCRIPTIONAL REGULATOR"/>
    <property type="match status" value="1"/>
</dbReference>
<dbReference type="GO" id="GO:0003700">
    <property type="term" value="F:DNA-binding transcription factor activity"/>
    <property type="evidence" value="ECO:0007669"/>
    <property type="project" value="InterPro"/>
</dbReference>
<dbReference type="OrthoDB" id="9794015at2"/>
<dbReference type="Gene3D" id="1.10.10.10">
    <property type="entry name" value="Winged helix-like DNA-binding domain superfamily/Winged helix DNA-binding domain"/>
    <property type="match status" value="1"/>
</dbReference>
<dbReference type="InterPro" id="IPR036388">
    <property type="entry name" value="WH-like_DNA-bd_sf"/>
</dbReference>
<evidence type="ECO:0000313" key="5">
    <source>
        <dbReference type="EMBL" id="KMW59128.1"/>
    </source>
</evidence>
<proteinExistence type="predicted"/>
<keyword evidence="2" id="KW-0238">DNA-binding</keyword>
<dbReference type="CDD" id="cd07377">
    <property type="entry name" value="WHTH_GntR"/>
    <property type="match status" value="1"/>
</dbReference>
<dbReference type="PANTHER" id="PTHR44846">
    <property type="entry name" value="MANNOSYL-D-GLYCERATE TRANSPORT/METABOLISM SYSTEM REPRESSOR MNGR-RELATED"/>
    <property type="match status" value="1"/>
</dbReference>
<name>A0A0J9H067_9RHOB</name>
<keyword evidence="3" id="KW-0804">Transcription</keyword>
<evidence type="ECO:0000256" key="2">
    <source>
        <dbReference type="ARBA" id="ARBA00023125"/>
    </source>
</evidence>
<dbReference type="STRING" id="1675527.AIOL_004109"/>
<dbReference type="InterPro" id="IPR036390">
    <property type="entry name" value="WH_DNA-bd_sf"/>
</dbReference>